<sequence length="179" mass="19323">MNHHQYPGVGNHGGAGRHPNHAHGQVPYQLSRPYTGPDGMYGQNPPNVHISQTPASPSMLPAIVPPQLPETPAKKGFSLSNLTSMANLNEIKGFVDRMGGIDGILSTVTKVQKVVGSISQMAPMVKVLFGSFGKKSIAQDDENNVERKPASRRKRRRTGTGSGRPKNAGGRRRGSKRKR</sequence>
<gene>
    <name evidence="2" type="ORF">NQZ67_11640</name>
</gene>
<organism evidence="2 3">
    <name type="scientific">Paenibacillus soyae</name>
    <dbReference type="NCBI Taxonomy" id="2969249"/>
    <lineage>
        <taxon>Bacteria</taxon>
        <taxon>Bacillati</taxon>
        <taxon>Bacillota</taxon>
        <taxon>Bacilli</taxon>
        <taxon>Bacillales</taxon>
        <taxon>Paenibacillaceae</taxon>
        <taxon>Paenibacillus</taxon>
    </lineage>
</organism>
<evidence type="ECO:0000313" key="3">
    <source>
        <dbReference type="Proteomes" id="UP001141950"/>
    </source>
</evidence>
<feature type="compositionally biased region" description="Basic residues" evidence="1">
    <location>
        <begin position="169"/>
        <end position="179"/>
    </location>
</feature>
<evidence type="ECO:0000313" key="2">
    <source>
        <dbReference type="EMBL" id="MCR2804530.1"/>
    </source>
</evidence>
<dbReference type="GO" id="GO:0016301">
    <property type="term" value="F:kinase activity"/>
    <property type="evidence" value="ECO:0007669"/>
    <property type="project" value="UniProtKB-KW"/>
</dbReference>
<feature type="region of interest" description="Disordered" evidence="1">
    <location>
        <begin position="1"/>
        <end position="60"/>
    </location>
</feature>
<dbReference type="AlphaFoldDB" id="A0A9X2S8U6"/>
<comment type="caution">
    <text evidence="2">The sequence shown here is derived from an EMBL/GenBank/DDBJ whole genome shotgun (WGS) entry which is preliminary data.</text>
</comment>
<accession>A0A9X2S8U6</accession>
<feature type="compositionally biased region" description="Polar residues" evidence="1">
    <location>
        <begin position="44"/>
        <end position="56"/>
    </location>
</feature>
<feature type="region of interest" description="Disordered" evidence="1">
    <location>
        <begin position="137"/>
        <end position="179"/>
    </location>
</feature>
<keyword evidence="3" id="KW-1185">Reference proteome</keyword>
<name>A0A9X2S8U6_9BACL</name>
<dbReference type="EMBL" id="JANIPJ010000007">
    <property type="protein sequence ID" value="MCR2804530.1"/>
    <property type="molecule type" value="Genomic_DNA"/>
</dbReference>
<reference evidence="2" key="1">
    <citation type="submission" date="2022-08" db="EMBL/GenBank/DDBJ databases">
        <title>The genomic sequence of strain Paenibacillus sp. SCIV0701.</title>
        <authorList>
            <person name="Zhao H."/>
        </authorList>
    </citation>
    <scope>NUCLEOTIDE SEQUENCE</scope>
    <source>
        <strain evidence="2">SCIV0701</strain>
    </source>
</reference>
<evidence type="ECO:0000256" key="1">
    <source>
        <dbReference type="SAM" id="MobiDB-lite"/>
    </source>
</evidence>
<dbReference type="RefSeq" id="WP_257445616.1">
    <property type="nucleotide sequence ID" value="NZ_JANIPJ010000007.1"/>
</dbReference>
<proteinExistence type="predicted"/>
<dbReference type="Proteomes" id="UP001141950">
    <property type="component" value="Unassembled WGS sequence"/>
</dbReference>
<keyword evidence="2" id="KW-0418">Kinase</keyword>
<protein>
    <submittedName>
        <fullName evidence="2">Tyrosine protein kinase</fullName>
    </submittedName>
</protein>
<keyword evidence="2" id="KW-0808">Transferase</keyword>